<dbReference type="SUPFAM" id="SSF56112">
    <property type="entry name" value="Protein kinase-like (PK-like)"/>
    <property type="match status" value="1"/>
</dbReference>
<feature type="non-terminal residue" evidence="2">
    <location>
        <position position="338"/>
    </location>
</feature>
<name>A0ABR4AWC5_9LECA</name>
<dbReference type="Proteomes" id="UP001590951">
    <property type="component" value="Unassembled WGS sequence"/>
</dbReference>
<keyword evidence="3" id="KW-1185">Reference proteome</keyword>
<comment type="caution">
    <text evidence="2">The sequence shown here is derived from an EMBL/GenBank/DDBJ whole genome shotgun (WGS) entry which is preliminary data.</text>
</comment>
<dbReference type="PROSITE" id="PS50011">
    <property type="entry name" value="PROTEIN_KINASE_DOM"/>
    <property type="match status" value="1"/>
</dbReference>
<evidence type="ECO:0000313" key="3">
    <source>
        <dbReference type="Proteomes" id="UP001590951"/>
    </source>
</evidence>
<dbReference type="InterPro" id="IPR011009">
    <property type="entry name" value="Kinase-like_dom_sf"/>
</dbReference>
<dbReference type="Gene3D" id="1.10.510.10">
    <property type="entry name" value="Transferase(Phosphotransferase) domain 1"/>
    <property type="match status" value="1"/>
</dbReference>
<evidence type="ECO:0000313" key="2">
    <source>
        <dbReference type="EMBL" id="KAL2049854.1"/>
    </source>
</evidence>
<evidence type="ECO:0000259" key="1">
    <source>
        <dbReference type="PROSITE" id="PS50011"/>
    </source>
</evidence>
<accession>A0ABR4AWC5</accession>
<protein>
    <recommendedName>
        <fullName evidence="1">Protein kinase domain-containing protein</fullName>
    </recommendedName>
</protein>
<dbReference type="InterPro" id="IPR000719">
    <property type="entry name" value="Prot_kinase_dom"/>
</dbReference>
<proteinExistence type="predicted"/>
<reference evidence="2 3" key="1">
    <citation type="submission" date="2024-09" db="EMBL/GenBank/DDBJ databases">
        <title>Rethinking Asexuality: The Enigmatic Case of Functional Sexual Genes in Lepraria (Stereocaulaceae).</title>
        <authorList>
            <person name="Doellman M."/>
            <person name="Sun Y."/>
            <person name="Barcenas-Pena A."/>
            <person name="Lumbsch H.T."/>
            <person name="Grewe F."/>
        </authorList>
    </citation>
    <scope>NUCLEOTIDE SEQUENCE [LARGE SCALE GENOMIC DNA]</scope>
    <source>
        <strain evidence="2 3">Grewe 0041</strain>
    </source>
</reference>
<feature type="domain" description="Protein kinase" evidence="1">
    <location>
        <begin position="128"/>
        <end position="338"/>
    </location>
</feature>
<sequence>MSARSNFPMISTTEEVNCGVGSDCEITLICNNRRFIVLLSRCPLPYFDRPNSIECNYLKRLDDALESKDPLEVDTTIEEVSGFVATLCQPVFQEFASIIGDESRVLDLDSCLNPETYKLQLITVDGKPEVIRRNGNGIIHSTFSGLHARTTAATLNVPKFPPKQVKVLEKYKGTSIMKVSAGGRVMCCKVADNRTHLAIDREFRCLQQISAASLDFPLRIPKLCGVIGSGNENFLGILITNITPNPETPRLGLIDINAVAIPRRKKWASQIEDIIEKLHHVGVVWGDAKADNILIDTNDDAWVIDFGGGWTEHWVHPELADSVRGDLQGLKGIFHFLG</sequence>
<gene>
    <name evidence="2" type="ORF">ABVK25_009949</name>
</gene>
<dbReference type="EMBL" id="JBHFEH010000057">
    <property type="protein sequence ID" value="KAL2049854.1"/>
    <property type="molecule type" value="Genomic_DNA"/>
</dbReference>
<organism evidence="2 3">
    <name type="scientific">Lepraria finkii</name>
    <dbReference type="NCBI Taxonomy" id="1340010"/>
    <lineage>
        <taxon>Eukaryota</taxon>
        <taxon>Fungi</taxon>
        <taxon>Dikarya</taxon>
        <taxon>Ascomycota</taxon>
        <taxon>Pezizomycotina</taxon>
        <taxon>Lecanoromycetes</taxon>
        <taxon>OSLEUM clade</taxon>
        <taxon>Lecanoromycetidae</taxon>
        <taxon>Lecanorales</taxon>
        <taxon>Lecanorineae</taxon>
        <taxon>Stereocaulaceae</taxon>
        <taxon>Lepraria</taxon>
    </lineage>
</organism>